<evidence type="ECO:0000256" key="2">
    <source>
        <dbReference type="SAM" id="MobiDB-lite"/>
    </source>
</evidence>
<accession>A0ABS9B941</accession>
<sequence length="449" mass="48918">MAPPLLATQPAFSDLVEEFRSGSRTPREYVESCIEAIEGREPIVKAFTCHDIEQARKQADASTRRYAEGRPLSPIDGMPIGIKDIIDTRDMPTERNSDIFSAHYPMTEAACVRAIKQGGAFPLGKTVTTEFAIGRSGPTVNPHNPEHTPGGSSSGSAAGVAAGMFPAGFGTQTQGSIIRPASFCGVVGFKPTLNALSLNGVHPLSKSHDHLGTIADSVDDAWWLARWVSDCAPEQGHPGLAGPLHGPVVPGKPANLAVLRTNGFEDLDAASLSAFEQQLDLLRRDGITLVEPEDDPLLQALVDALHDVPERSLELLAYEMRWPYQDYVEAFPNKVGERIHGLMESASHMTRHQYRRLLIDQQQLRARLQELAGYYDALVLPASSGPAPHGFEFTGSRRLLVYSTFMGAPAFSVPLMKVAGMPFGFQLVGFPGQDYPLARQAQWLTRHYL</sequence>
<dbReference type="Proteomes" id="UP001320154">
    <property type="component" value="Unassembled WGS sequence"/>
</dbReference>
<evidence type="ECO:0000313" key="5">
    <source>
        <dbReference type="Proteomes" id="UP001320154"/>
    </source>
</evidence>
<evidence type="ECO:0000313" key="4">
    <source>
        <dbReference type="EMBL" id="MCE8048652.1"/>
    </source>
</evidence>
<dbReference type="Pfam" id="PF01425">
    <property type="entry name" value="Amidase"/>
    <property type="match status" value="1"/>
</dbReference>
<dbReference type="EMBL" id="JABFTQ010000014">
    <property type="protein sequence ID" value="MCE8048652.1"/>
    <property type="molecule type" value="Genomic_DNA"/>
</dbReference>
<dbReference type="PANTHER" id="PTHR11895:SF7">
    <property type="entry name" value="GLUTAMYL-TRNA(GLN) AMIDOTRANSFERASE SUBUNIT A, MITOCHONDRIAL"/>
    <property type="match status" value="1"/>
</dbReference>
<dbReference type="InterPro" id="IPR023631">
    <property type="entry name" value="Amidase_dom"/>
</dbReference>
<keyword evidence="5" id="KW-1185">Reference proteome</keyword>
<organism evidence="4 5">
    <name type="scientific">Billgrantia desiderata</name>
    <dbReference type="NCBI Taxonomy" id="52021"/>
    <lineage>
        <taxon>Bacteria</taxon>
        <taxon>Pseudomonadati</taxon>
        <taxon>Pseudomonadota</taxon>
        <taxon>Gammaproteobacteria</taxon>
        <taxon>Oceanospirillales</taxon>
        <taxon>Halomonadaceae</taxon>
        <taxon>Billgrantia</taxon>
    </lineage>
</organism>
<feature type="region of interest" description="Disordered" evidence="2">
    <location>
        <begin position="136"/>
        <end position="156"/>
    </location>
</feature>
<proteinExistence type="inferred from homology"/>
<dbReference type="Gene3D" id="3.90.1300.10">
    <property type="entry name" value="Amidase signature (AS) domain"/>
    <property type="match status" value="1"/>
</dbReference>
<evidence type="ECO:0000256" key="1">
    <source>
        <dbReference type="ARBA" id="ARBA00009199"/>
    </source>
</evidence>
<feature type="domain" description="Amidase" evidence="3">
    <location>
        <begin position="28"/>
        <end position="435"/>
    </location>
</feature>
<dbReference type="RefSeq" id="WP_086510522.1">
    <property type="nucleotide sequence ID" value="NZ_JABFTQ010000014.1"/>
</dbReference>
<dbReference type="SUPFAM" id="SSF75304">
    <property type="entry name" value="Amidase signature (AS) enzymes"/>
    <property type="match status" value="1"/>
</dbReference>
<dbReference type="PANTHER" id="PTHR11895">
    <property type="entry name" value="TRANSAMIDASE"/>
    <property type="match status" value="1"/>
</dbReference>
<dbReference type="InterPro" id="IPR036928">
    <property type="entry name" value="AS_sf"/>
</dbReference>
<dbReference type="InterPro" id="IPR000120">
    <property type="entry name" value="Amidase"/>
</dbReference>
<evidence type="ECO:0000259" key="3">
    <source>
        <dbReference type="Pfam" id="PF01425"/>
    </source>
</evidence>
<gene>
    <name evidence="4" type="ORF">HOP60_18160</name>
</gene>
<protein>
    <submittedName>
        <fullName evidence="4">Amidase</fullName>
    </submittedName>
</protein>
<comment type="caution">
    <text evidence="4">The sequence shown here is derived from an EMBL/GenBank/DDBJ whole genome shotgun (WGS) entry which is preliminary data.</text>
</comment>
<comment type="similarity">
    <text evidence="1">Belongs to the amidase family.</text>
</comment>
<name>A0ABS9B941_9GAMM</name>
<reference evidence="4 5" key="1">
    <citation type="journal article" date="2021" name="Front. Microbiol.">
        <title>Aerobic Denitrification and Heterotrophic Sulfur Oxidation in the Genus Halomonas Revealed by Six Novel Species Characterizations and Genome-Based Analysis.</title>
        <authorList>
            <person name="Wang L."/>
            <person name="Shao Z."/>
        </authorList>
    </citation>
    <scope>NUCLEOTIDE SEQUENCE [LARGE SCALE GENOMIC DNA]</scope>
    <source>
        <strain evidence="4 5">MCCC 1A05748</strain>
    </source>
</reference>